<evidence type="ECO:0000313" key="6">
    <source>
        <dbReference type="EMBL" id="PKH45040.1"/>
    </source>
</evidence>
<dbReference type="Proteomes" id="UP000076394">
    <property type="component" value="Chromosome"/>
</dbReference>
<reference evidence="6 10" key="2">
    <citation type="journal article" date="2017" name="FEMS Microbiol. Ecol.">
        <title>Reconstructed genomes of novel Dehalococcoides mccartyi strains from 1,2,3,4-tetrachlorodibenzo-p-dioxin-dechlorinating enrichment cultures reveal divergent reductive dehalogenase gene profiles.</title>
        <authorList>
            <person name="Dam H.T."/>
            <person name="Vollmers J."/>
            <person name="Kaster A.K."/>
            <person name="Haggblom M.M."/>
        </authorList>
    </citation>
    <scope>NUCLEOTIDE SEQUENCE [LARGE SCALE GENOMIC DNA]</scope>
    <source>
        <strain evidence="6 10">H1-3-2.001</strain>
    </source>
</reference>
<dbReference type="EMBL" id="QGLC01000018">
    <property type="protein sequence ID" value="RAL69007.1"/>
    <property type="molecule type" value="Genomic_DNA"/>
</dbReference>
<keyword evidence="3" id="KW-0804">Transcription</keyword>
<dbReference type="GO" id="GO:0003677">
    <property type="term" value="F:DNA binding"/>
    <property type="evidence" value="ECO:0007669"/>
    <property type="project" value="UniProtKB-KW"/>
</dbReference>
<evidence type="ECO:0000256" key="1">
    <source>
        <dbReference type="ARBA" id="ARBA00023015"/>
    </source>
</evidence>
<dbReference type="Proteomes" id="UP000249146">
    <property type="component" value="Unassembled WGS sequence"/>
</dbReference>
<evidence type="ECO:0000313" key="9">
    <source>
        <dbReference type="Proteomes" id="UP000076394"/>
    </source>
</evidence>
<dbReference type="PROSITE" id="PS50995">
    <property type="entry name" value="HTH_MARR_2"/>
    <property type="match status" value="1"/>
</dbReference>
<keyword evidence="2" id="KW-0238">DNA-binding</keyword>
<evidence type="ECO:0000256" key="3">
    <source>
        <dbReference type="ARBA" id="ARBA00023163"/>
    </source>
</evidence>
<evidence type="ECO:0000313" key="10">
    <source>
        <dbReference type="Proteomes" id="UP000233649"/>
    </source>
</evidence>
<evidence type="ECO:0000256" key="2">
    <source>
        <dbReference type="ARBA" id="ARBA00023125"/>
    </source>
</evidence>
<accession>A0A142VCJ3</accession>
<evidence type="ECO:0000313" key="12">
    <source>
        <dbReference type="Proteomes" id="UP000249146"/>
    </source>
</evidence>
<dbReference type="Gene3D" id="1.10.10.10">
    <property type="entry name" value="Winged helix-like DNA-binding domain superfamily/Winged helix DNA-binding domain"/>
    <property type="match status" value="1"/>
</dbReference>
<evidence type="ECO:0000259" key="4">
    <source>
        <dbReference type="PROSITE" id="PS50995"/>
    </source>
</evidence>
<reference evidence="5 9" key="1">
    <citation type="submission" date="2015-03" db="EMBL/GenBank/DDBJ databases">
        <title>Genomic characterization of Dehalococcoides mccartyi strain 11a5, an unusal plasmid-containing chloroethene dechlorinator.</title>
        <authorList>
            <person name="Zhao S."/>
            <person name="Ding C."/>
            <person name="He J."/>
        </authorList>
    </citation>
    <scope>NUCLEOTIDE SEQUENCE [LARGE SCALE GENOMIC DNA]</scope>
    <source>
        <strain evidence="5 9">11a5</strain>
    </source>
</reference>
<dbReference type="Pfam" id="PF01047">
    <property type="entry name" value="MarR"/>
    <property type="match status" value="1"/>
</dbReference>
<gene>
    <name evidence="8" type="ORF">C1G86_1513</name>
    <name evidence="7" type="ORF">C1G87_1498</name>
    <name evidence="6" type="ORF">CVH13_01647</name>
    <name evidence="5" type="ORF">Dm11a5_1495</name>
</gene>
<dbReference type="SUPFAM" id="SSF46785">
    <property type="entry name" value="Winged helix' DNA-binding domain"/>
    <property type="match status" value="1"/>
</dbReference>
<dbReference type="AlphaFoldDB" id="A0A142VCJ3"/>
<dbReference type="PATRIC" id="fig|61435.8.peg.1488"/>
<feature type="domain" description="HTH marR-type" evidence="4">
    <location>
        <begin position="3"/>
        <end position="139"/>
    </location>
</feature>
<reference evidence="11 12" key="3">
    <citation type="submission" date="2018-05" db="EMBL/GenBank/DDBJ databases">
        <title>Draft genome sequences of Dehalococcoides mccartyi strains RC and KS.</title>
        <authorList>
            <person name="Higgins S.A."/>
            <person name="Padilla-Crespo E."/>
            <person name="Loeffler F.E."/>
        </authorList>
    </citation>
    <scope>NUCLEOTIDE SEQUENCE [LARGE SCALE GENOMIC DNA]</scope>
    <source>
        <strain evidence="8 11">KS</strain>
        <strain evidence="7 12">RC</strain>
    </source>
</reference>
<proteinExistence type="predicted"/>
<dbReference type="Proteomes" id="UP000233649">
    <property type="component" value="Unassembled WGS sequence"/>
</dbReference>
<dbReference type="EMBL" id="PHFD01000387">
    <property type="protein sequence ID" value="PKH45040.1"/>
    <property type="molecule type" value="Genomic_DNA"/>
</dbReference>
<dbReference type="PANTHER" id="PTHR42756">
    <property type="entry name" value="TRANSCRIPTIONAL REGULATOR, MARR"/>
    <property type="match status" value="1"/>
</dbReference>
<keyword evidence="1" id="KW-0805">Transcription regulation</keyword>
<dbReference type="InterPro" id="IPR036390">
    <property type="entry name" value="WH_DNA-bd_sf"/>
</dbReference>
<dbReference type="PANTHER" id="PTHR42756:SF1">
    <property type="entry name" value="TRANSCRIPTIONAL REPRESSOR OF EMRAB OPERON"/>
    <property type="match status" value="1"/>
</dbReference>
<dbReference type="Proteomes" id="UP000248786">
    <property type="component" value="Unassembled WGS sequence"/>
</dbReference>
<dbReference type="GO" id="GO:0003700">
    <property type="term" value="F:DNA-binding transcription factor activity"/>
    <property type="evidence" value="ECO:0007669"/>
    <property type="project" value="InterPro"/>
</dbReference>
<sequence length="149" mass="16432">MDKAEIIKSIIEIEGQIGQTVLPYAMNSWCKLDVPLAQMKSLFIIMSKGETNLSTLAQGLGVTPGDVTGIAERLVEQGLVIRKTGTVDRRITMLQVTDKGRELVTDLVESKSGHMLHILEHMSLDGLESLRKGLQELILAIRAHQQELS</sequence>
<dbReference type="RefSeq" id="WP_034375931.1">
    <property type="nucleotide sequence ID" value="NZ_AP024514.1"/>
</dbReference>
<dbReference type="EMBL" id="CP011127">
    <property type="protein sequence ID" value="AMU87321.1"/>
    <property type="molecule type" value="Genomic_DNA"/>
</dbReference>
<dbReference type="InterPro" id="IPR036388">
    <property type="entry name" value="WH-like_DNA-bd_sf"/>
</dbReference>
<organism evidence="5 9">
    <name type="scientific">Dehalococcoides mccartyi</name>
    <dbReference type="NCBI Taxonomy" id="61435"/>
    <lineage>
        <taxon>Bacteria</taxon>
        <taxon>Bacillati</taxon>
        <taxon>Chloroflexota</taxon>
        <taxon>Dehalococcoidia</taxon>
        <taxon>Dehalococcoidales</taxon>
        <taxon>Dehalococcoidaceae</taxon>
        <taxon>Dehalococcoides</taxon>
    </lineage>
</organism>
<protein>
    <submittedName>
        <fullName evidence="5">MarR family transcriptional regulator</fullName>
    </submittedName>
</protein>
<evidence type="ECO:0000313" key="11">
    <source>
        <dbReference type="Proteomes" id="UP000248786"/>
    </source>
</evidence>
<dbReference type="EMBL" id="QGLD01000016">
    <property type="protein sequence ID" value="RAL70177.1"/>
    <property type="molecule type" value="Genomic_DNA"/>
</dbReference>
<evidence type="ECO:0000313" key="8">
    <source>
        <dbReference type="EMBL" id="RAL70177.1"/>
    </source>
</evidence>
<dbReference type="OrthoDB" id="166070at2"/>
<evidence type="ECO:0000313" key="7">
    <source>
        <dbReference type="EMBL" id="RAL69007.1"/>
    </source>
</evidence>
<evidence type="ECO:0000313" key="5">
    <source>
        <dbReference type="EMBL" id="AMU87321.1"/>
    </source>
</evidence>
<dbReference type="InterPro" id="IPR000835">
    <property type="entry name" value="HTH_MarR-typ"/>
</dbReference>
<dbReference type="SMART" id="SM00347">
    <property type="entry name" value="HTH_MARR"/>
    <property type="match status" value="1"/>
</dbReference>
<name>A0A142VCJ3_9CHLR</name>